<evidence type="ECO:0000256" key="11">
    <source>
        <dbReference type="PIRNR" id="PIRNR036692"/>
    </source>
</evidence>
<dbReference type="eggNOG" id="COG1760">
    <property type="taxonomic scope" value="Bacteria"/>
</dbReference>
<keyword evidence="7 11" id="KW-0408">Iron</keyword>
<evidence type="ECO:0000256" key="10">
    <source>
        <dbReference type="ARBA" id="ARBA00049406"/>
    </source>
</evidence>
<dbReference type="InterPro" id="IPR002912">
    <property type="entry name" value="ACT_dom"/>
</dbReference>
<dbReference type="Proteomes" id="UP000005139">
    <property type="component" value="Unassembled WGS sequence"/>
</dbReference>
<dbReference type="RefSeq" id="WP_007288208.1">
    <property type="nucleotide sequence ID" value="NZ_AAWL01000001.1"/>
</dbReference>
<proteinExistence type="inferred from homology"/>
<dbReference type="InterPro" id="IPR045865">
    <property type="entry name" value="ACT-like_dom_sf"/>
</dbReference>
<dbReference type="GO" id="GO:0006094">
    <property type="term" value="P:gluconeogenesis"/>
    <property type="evidence" value="ECO:0007669"/>
    <property type="project" value="UniProtKB-UniRule"/>
</dbReference>
<dbReference type="Pfam" id="PF01842">
    <property type="entry name" value="ACT"/>
    <property type="match status" value="1"/>
</dbReference>
<dbReference type="FunFam" id="3.30.70.260:FF:000008">
    <property type="entry name" value="D-3-phosphoglycerate dehydrogenase, chloroplastic"/>
    <property type="match status" value="1"/>
</dbReference>
<evidence type="ECO:0000313" key="14">
    <source>
        <dbReference type="EMBL" id="EAX49002.1"/>
    </source>
</evidence>
<dbReference type="PIRSF" id="PIRSF036692">
    <property type="entry name" value="SDH_B"/>
    <property type="match status" value="1"/>
</dbReference>
<dbReference type="SUPFAM" id="SSF55021">
    <property type="entry name" value="ACT-like"/>
    <property type="match status" value="1"/>
</dbReference>
<dbReference type="GO" id="GO:0051539">
    <property type="term" value="F:4 iron, 4 sulfur cluster binding"/>
    <property type="evidence" value="ECO:0007669"/>
    <property type="project" value="UniProtKB-UniRule"/>
</dbReference>
<comment type="pathway">
    <text evidence="2 11">Carbohydrate biosynthesis; gluconeogenesis.</text>
</comment>
<evidence type="ECO:0000256" key="12">
    <source>
        <dbReference type="RuleBase" id="RU366059"/>
    </source>
</evidence>
<dbReference type="GO" id="GO:0003941">
    <property type="term" value="F:L-serine ammonia-lyase activity"/>
    <property type="evidence" value="ECO:0007669"/>
    <property type="project" value="UniProtKB-UniRule"/>
</dbReference>
<dbReference type="InterPro" id="IPR005131">
    <property type="entry name" value="Ser_deHydtase_bsu"/>
</dbReference>
<keyword evidence="5 11" id="KW-0004">4Fe-4S</keyword>
<keyword evidence="9 11" id="KW-0456">Lyase</keyword>
<keyword evidence="8 11" id="KW-0411">Iron-sulfur</keyword>
<accession>A1HMG2</accession>
<reference evidence="14 15" key="1">
    <citation type="submission" date="2007-01" db="EMBL/GenBank/DDBJ databases">
        <title>Annotation of the draft genome assembly of Thermosinus carboxydivorans Nor1.</title>
        <authorList>
            <consortium name="US DOE Joint Genome Institute (JGI-ORNL)"/>
            <person name="Larimer F."/>
            <person name="Land M."/>
            <person name="Hauser L."/>
        </authorList>
    </citation>
    <scope>NUCLEOTIDE SEQUENCE [LARGE SCALE GENOMIC DNA]</scope>
    <source>
        <strain evidence="14 15">Nor1</strain>
    </source>
</reference>
<evidence type="ECO:0000256" key="6">
    <source>
        <dbReference type="ARBA" id="ARBA00022723"/>
    </source>
</evidence>
<comment type="catalytic activity">
    <reaction evidence="10 11 12">
        <text>L-serine = pyruvate + NH4(+)</text>
        <dbReference type="Rhea" id="RHEA:19169"/>
        <dbReference type="ChEBI" id="CHEBI:15361"/>
        <dbReference type="ChEBI" id="CHEBI:28938"/>
        <dbReference type="ChEBI" id="CHEBI:33384"/>
        <dbReference type="EC" id="4.3.1.17"/>
    </reaction>
</comment>
<comment type="similarity">
    <text evidence="3 11 12">Belongs to the iron-sulfur dependent L-serine dehydratase family.</text>
</comment>
<dbReference type="SUPFAM" id="SSF143548">
    <property type="entry name" value="Serine metabolism enzymes domain"/>
    <property type="match status" value="1"/>
</dbReference>
<dbReference type="NCBIfam" id="TIGR00719">
    <property type="entry name" value="sda_beta"/>
    <property type="match status" value="1"/>
</dbReference>
<protein>
    <recommendedName>
        <fullName evidence="11">L-serine deaminase</fullName>
    </recommendedName>
</protein>
<feature type="domain" description="ACT" evidence="13">
    <location>
        <begin position="146"/>
        <end position="218"/>
    </location>
</feature>
<name>A1HMG2_9FIRM</name>
<dbReference type="CDD" id="cd04903">
    <property type="entry name" value="ACT_LSD"/>
    <property type="match status" value="1"/>
</dbReference>
<dbReference type="PANTHER" id="PTHR30182">
    <property type="entry name" value="L-SERINE DEHYDRATASE"/>
    <property type="match status" value="1"/>
</dbReference>
<comment type="caution">
    <text evidence="14">The sequence shown here is derived from an EMBL/GenBank/DDBJ whole genome shotgun (WGS) entry which is preliminary data.</text>
</comment>
<dbReference type="EMBL" id="AAWL01000001">
    <property type="protein sequence ID" value="EAX49002.1"/>
    <property type="molecule type" value="Genomic_DNA"/>
</dbReference>
<evidence type="ECO:0000313" key="15">
    <source>
        <dbReference type="Proteomes" id="UP000005139"/>
    </source>
</evidence>
<keyword evidence="6 11" id="KW-0479">Metal-binding</keyword>
<comment type="cofactor">
    <cofactor evidence="1 12">
        <name>[4Fe-4S] cluster</name>
        <dbReference type="ChEBI" id="CHEBI:49883"/>
    </cofactor>
</comment>
<evidence type="ECO:0000256" key="9">
    <source>
        <dbReference type="ARBA" id="ARBA00023239"/>
    </source>
</evidence>
<dbReference type="AlphaFoldDB" id="A1HMG2"/>
<reference evidence="14 15" key="2">
    <citation type="submission" date="2007-01" db="EMBL/GenBank/DDBJ databases">
        <title>Sequencing of the draft genome and assembly of Thermosinus carboxydivorans Nor1.</title>
        <authorList>
            <consortium name="US DOE Joint Genome Institute (JGI-PGF)"/>
            <person name="Copeland A."/>
            <person name="Lucas S."/>
            <person name="Lapidus A."/>
            <person name="Barry K."/>
            <person name="Glavina del Rio T."/>
            <person name="Dalin E."/>
            <person name="Tice H."/>
            <person name="Bruce D."/>
            <person name="Pitluck S."/>
            <person name="Richardson P."/>
        </authorList>
    </citation>
    <scope>NUCLEOTIDE SEQUENCE [LARGE SCALE GENOMIC DNA]</scope>
    <source>
        <strain evidence="14 15">Nor1</strain>
    </source>
</reference>
<dbReference type="PANTHER" id="PTHR30182:SF12">
    <property type="entry name" value="L-SERINE DEHYDRATASE, BETA CHAIN-RELATED"/>
    <property type="match status" value="1"/>
</dbReference>
<evidence type="ECO:0000256" key="8">
    <source>
        <dbReference type="ARBA" id="ARBA00023014"/>
    </source>
</evidence>
<dbReference type="InterPro" id="IPR004643">
    <property type="entry name" value="Fe-S_L-Ser_bsu"/>
</dbReference>
<evidence type="ECO:0000259" key="13">
    <source>
        <dbReference type="PROSITE" id="PS51671"/>
    </source>
</evidence>
<keyword evidence="15" id="KW-1185">Reference proteome</keyword>
<dbReference type="PROSITE" id="PS51671">
    <property type="entry name" value="ACT"/>
    <property type="match status" value="1"/>
</dbReference>
<dbReference type="Gene3D" id="3.30.1330.90">
    <property type="entry name" value="D-3-phosphoglycerate dehydrogenase, domain 3"/>
    <property type="match status" value="1"/>
</dbReference>
<dbReference type="GO" id="GO:0046872">
    <property type="term" value="F:metal ion binding"/>
    <property type="evidence" value="ECO:0007669"/>
    <property type="project" value="UniProtKB-UniRule"/>
</dbReference>
<dbReference type="UniPathway" id="UPA00138"/>
<dbReference type="Pfam" id="PF03315">
    <property type="entry name" value="SDH_beta"/>
    <property type="match status" value="1"/>
</dbReference>
<sequence length="219" mass="22971">MRGVFDIVGPVMIGPSSSHTAGAARLGRMALSILGEPPAEAVIELHGSFAQTYRGHGTDKALVAGLLGLAADDERLRDALNMAAGRLQVTFVTRDLGDVHPNTAALNLTGVSGRKLRVVGASVGGGNIVITEIDGYAVELTGEYYTLITVHRDKPGVIALVTHVLAQEGVNIAFMRVSRQERGAQALMILEADQPIPEHALAAVRHVPAVQTALLVPPV</sequence>
<evidence type="ECO:0000256" key="4">
    <source>
        <dbReference type="ARBA" id="ARBA00022432"/>
    </source>
</evidence>
<keyword evidence="4 11" id="KW-0312">Gluconeogenesis</keyword>
<gene>
    <name evidence="14" type="ORF">TcarDRAFT_2691</name>
</gene>
<evidence type="ECO:0000256" key="5">
    <source>
        <dbReference type="ARBA" id="ARBA00022485"/>
    </source>
</evidence>
<dbReference type="InterPro" id="IPR051318">
    <property type="entry name" value="Fe-S_L-Ser"/>
</dbReference>
<evidence type="ECO:0000256" key="2">
    <source>
        <dbReference type="ARBA" id="ARBA00004742"/>
    </source>
</evidence>
<evidence type="ECO:0000256" key="3">
    <source>
        <dbReference type="ARBA" id="ARBA00008636"/>
    </source>
</evidence>
<organism evidence="14 15">
    <name type="scientific">Thermosinus carboxydivorans Nor1</name>
    <dbReference type="NCBI Taxonomy" id="401526"/>
    <lineage>
        <taxon>Bacteria</taxon>
        <taxon>Bacillati</taxon>
        <taxon>Bacillota</taxon>
        <taxon>Negativicutes</taxon>
        <taxon>Selenomonadales</taxon>
        <taxon>Sporomusaceae</taxon>
        <taxon>Thermosinus</taxon>
    </lineage>
</organism>
<evidence type="ECO:0000256" key="1">
    <source>
        <dbReference type="ARBA" id="ARBA00001966"/>
    </source>
</evidence>
<evidence type="ECO:0000256" key="7">
    <source>
        <dbReference type="ARBA" id="ARBA00023004"/>
    </source>
</evidence>
<dbReference type="OrthoDB" id="9813137at2"/>
<dbReference type="InterPro" id="IPR029009">
    <property type="entry name" value="ASB_dom_sf"/>
</dbReference>
<dbReference type="Gene3D" id="3.30.70.260">
    <property type="match status" value="1"/>
</dbReference>